<proteinExistence type="predicted"/>
<dbReference type="EMBL" id="JADBJN010000003">
    <property type="protein sequence ID" value="KAG5670507.1"/>
    <property type="molecule type" value="Genomic_DNA"/>
</dbReference>
<evidence type="ECO:0000313" key="3">
    <source>
        <dbReference type="Proteomes" id="UP001107558"/>
    </source>
</evidence>
<dbReference type="OrthoDB" id="10260307at2759"/>
<dbReference type="PANTHER" id="PTHR46763">
    <property type="entry name" value="DYNEIN REGULATORY COMPLEX PROTEIN 8"/>
    <property type="match status" value="1"/>
</dbReference>
<feature type="domain" description="EF-hand" evidence="1">
    <location>
        <begin position="94"/>
        <end position="129"/>
    </location>
</feature>
<gene>
    <name evidence="2" type="ORF">PVAND_000766</name>
</gene>
<protein>
    <recommendedName>
        <fullName evidence="1">EF-hand domain-containing protein</fullName>
    </recommendedName>
</protein>
<dbReference type="InterPro" id="IPR002048">
    <property type="entry name" value="EF_hand_dom"/>
</dbReference>
<keyword evidence="3" id="KW-1185">Reference proteome</keyword>
<dbReference type="PANTHER" id="PTHR46763:SF1">
    <property type="entry name" value="DYNEIN REGULATORY COMPLEX PROTEIN 8"/>
    <property type="match status" value="1"/>
</dbReference>
<dbReference type="Gene3D" id="1.10.238.10">
    <property type="entry name" value="EF-hand"/>
    <property type="match status" value="2"/>
</dbReference>
<dbReference type="AlphaFoldDB" id="A0A9J6BM17"/>
<name>A0A9J6BM17_POLVA</name>
<dbReference type="Pfam" id="PF13833">
    <property type="entry name" value="EF-hand_8"/>
    <property type="match status" value="1"/>
</dbReference>
<dbReference type="Proteomes" id="UP001107558">
    <property type="component" value="Chromosome 3"/>
</dbReference>
<dbReference type="FunFam" id="1.10.238.10:FF:000001">
    <property type="entry name" value="Calmodulin 1"/>
    <property type="match status" value="1"/>
</dbReference>
<accession>A0A9J6BM17</accession>
<dbReference type="PROSITE" id="PS50222">
    <property type="entry name" value="EF_HAND_2"/>
    <property type="match status" value="1"/>
</dbReference>
<evidence type="ECO:0000259" key="1">
    <source>
        <dbReference type="PROSITE" id="PS50222"/>
    </source>
</evidence>
<sequence length="191" mass="22839">MNYDEPVEIKTKLDEKIAAAFQMFDVKRNNTIHSCYVGHVLRILKLAPSEQDIQDLIKDVEIENKKGIIYLNPFMMFLKKRLFDSEILKKWRPLEQNEILELFKELDKKNKGYILKDEFINLMKTYGESMNDEEFQTMINAAIFITEDANKVNYYRYARKLFFKNDQNEEESIFNLAEMEIAEIKNKKKKN</sequence>
<comment type="caution">
    <text evidence="2">The sequence shown here is derived from an EMBL/GenBank/DDBJ whole genome shotgun (WGS) entry which is preliminary data.</text>
</comment>
<evidence type="ECO:0000313" key="2">
    <source>
        <dbReference type="EMBL" id="KAG5670507.1"/>
    </source>
</evidence>
<dbReference type="GO" id="GO:0005509">
    <property type="term" value="F:calcium ion binding"/>
    <property type="evidence" value="ECO:0007669"/>
    <property type="project" value="InterPro"/>
</dbReference>
<reference evidence="2" key="1">
    <citation type="submission" date="2021-03" db="EMBL/GenBank/DDBJ databases">
        <title>Chromosome level genome of the anhydrobiotic midge Polypedilum vanderplanki.</title>
        <authorList>
            <person name="Yoshida Y."/>
            <person name="Kikawada T."/>
            <person name="Gusev O."/>
        </authorList>
    </citation>
    <scope>NUCLEOTIDE SEQUENCE</scope>
    <source>
        <strain evidence="2">NIAS01</strain>
        <tissue evidence="2">Whole body or cell culture</tissue>
    </source>
</reference>
<organism evidence="2 3">
    <name type="scientific">Polypedilum vanderplanki</name>
    <name type="common">Sleeping chironomid midge</name>
    <dbReference type="NCBI Taxonomy" id="319348"/>
    <lineage>
        <taxon>Eukaryota</taxon>
        <taxon>Metazoa</taxon>
        <taxon>Ecdysozoa</taxon>
        <taxon>Arthropoda</taxon>
        <taxon>Hexapoda</taxon>
        <taxon>Insecta</taxon>
        <taxon>Pterygota</taxon>
        <taxon>Neoptera</taxon>
        <taxon>Endopterygota</taxon>
        <taxon>Diptera</taxon>
        <taxon>Nematocera</taxon>
        <taxon>Chironomoidea</taxon>
        <taxon>Chironomidae</taxon>
        <taxon>Chironominae</taxon>
        <taxon>Polypedilum</taxon>
        <taxon>Polypedilum</taxon>
    </lineage>
</organism>
<dbReference type="SUPFAM" id="SSF47473">
    <property type="entry name" value="EF-hand"/>
    <property type="match status" value="1"/>
</dbReference>
<dbReference type="InterPro" id="IPR011992">
    <property type="entry name" value="EF-hand-dom_pair"/>
</dbReference>